<dbReference type="Pfam" id="PF00717">
    <property type="entry name" value="Peptidase_S24"/>
    <property type="match status" value="1"/>
</dbReference>
<dbReference type="PANTHER" id="PTHR40661">
    <property type="match status" value="1"/>
</dbReference>
<sequence>MSISDRIKKRLHDLSMKQTDLVKEMGVSKGSVSQWINGNAKPDRNIVQLASVLQCSPEWLMTGEGSSDFIGSKIPVLSPEEAHLWLKGDLPISSIEFWREPGEKLSLNSFALKVSDDSMTSFQGGVSIPPGSIAIVEPEAEPVKNNIIVAQIKGAAEVVIKKLATDGLYTYLMPLNQAYKAIELSDDCNIIGVVKRIEIDL</sequence>
<dbReference type="Pfam" id="PF01381">
    <property type="entry name" value="HTH_3"/>
    <property type="match status" value="1"/>
</dbReference>
<keyword evidence="1" id="KW-0805">Transcription regulation</keyword>
<organism evidence="5 6">
    <name type="scientific">Spartinivicinus marinus</name>
    <dbReference type="NCBI Taxonomy" id="2994442"/>
    <lineage>
        <taxon>Bacteria</taxon>
        <taxon>Pseudomonadati</taxon>
        <taxon>Pseudomonadota</taxon>
        <taxon>Gammaproteobacteria</taxon>
        <taxon>Oceanospirillales</taxon>
        <taxon>Zooshikellaceae</taxon>
        <taxon>Spartinivicinus</taxon>
    </lineage>
</organism>
<dbReference type="PROSITE" id="PS50943">
    <property type="entry name" value="HTH_CROC1"/>
    <property type="match status" value="1"/>
</dbReference>
<feature type="domain" description="HTH cro/C1-type" evidence="4">
    <location>
        <begin position="7"/>
        <end position="60"/>
    </location>
</feature>
<dbReference type="EMBL" id="JACCKB010000076">
    <property type="protein sequence ID" value="NYZ69350.1"/>
    <property type="molecule type" value="Genomic_DNA"/>
</dbReference>
<accession>A0A853I610</accession>
<dbReference type="InterPro" id="IPR036286">
    <property type="entry name" value="LexA/Signal_pep-like_sf"/>
</dbReference>
<dbReference type="InterPro" id="IPR010982">
    <property type="entry name" value="Lambda_DNA-bd_dom_sf"/>
</dbReference>
<dbReference type="GO" id="GO:0003677">
    <property type="term" value="F:DNA binding"/>
    <property type="evidence" value="ECO:0007669"/>
    <property type="project" value="UniProtKB-KW"/>
</dbReference>
<proteinExistence type="predicted"/>
<dbReference type="SUPFAM" id="SSF51306">
    <property type="entry name" value="LexA/Signal peptidase"/>
    <property type="match status" value="1"/>
</dbReference>
<dbReference type="Gene3D" id="1.10.260.40">
    <property type="entry name" value="lambda repressor-like DNA-binding domains"/>
    <property type="match status" value="1"/>
</dbReference>
<dbReference type="CDD" id="cd06529">
    <property type="entry name" value="S24_LexA-like"/>
    <property type="match status" value="1"/>
</dbReference>
<protein>
    <submittedName>
        <fullName evidence="5">Helix-turn-helix domain-containing protein</fullName>
    </submittedName>
</protein>
<evidence type="ECO:0000256" key="2">
    <source>
        <dbReference type="ARBA" id="ARBA00023125"/>
    </source>
</evidence>
<dbReference type="SMART" id="SM00530">
    <property type="entry name" value="HTH_XRE"/>
    <property type="match status" value="1"/>
</dbReference>
<reference evidence="5 6" key="1">
    <citation type="submission" date="2020-07" db="EMBL/GenBank/DDBJ databases">
        <title>Endozoicomonas sp. nov., isolated from sediment.</title>
        <authorList>
            <person name="Gu T."/>
        </authorList>
    </citation>
    <scope>NUCLEOTIDE SEQUENCE [LARGE SCALE GENOMIC DNA]</scope>
    <source>
        <strain evidence="5 6">SM1973</strain>
    </source>
</reference>
<comment type="caution">
    <text evidence="5">The sequence shown here is derived from an EMBL/GenBank/DDBJ whole genome shotgun (WGS) entry which is preliminary data.</text>
</comment>
<dbReference type="PANTHER" id="PTHR40661:SF3">
    <property type="entry name" value="FELS-1 PROPHAGE TRANSCRIPTIONAL REGULATOR"/>
    <property type="match status" value="1"/>
</dbReference>
<gene>
    <name evidence="5" type="ORF">H0A36_25355</name>
</gene>
<evidence type="ECO:0000259" key="4">
    <source>
        <dbReference type="PROSITE" id="PS50943"/>
    </source>
</evidence>
<dbReference type="Gene3D" id="2.10.109.10">
    <property type="entry name" value="Umud Fragment, subunit A"/>
    <property type="match status" value="1"/>
</dbReference>
<dbReference type="AlphaFoldDB" id="A0A853I610"/>
<dbReference type="RefSeq" id="WP_180571344.1">
    <property type="nucleotide sequence ID" value="NZ_JACCKB010000076.1"/>
</dbReference>
<dbReference type="SUPFAM" id="SSF47413">
    <property type="entry name" value="lambda repressor-like DNA-binding domains"/>
    <property type="match status" value="1"/>
</dbReference>
<dbReference type="InterPro" id="IPR015927">
    <property type="entry name" value="Peptidase_S24_S26A/B/C"/>
</dbReference>
<evidence type="ECO:0000313" key="6">
    <source>
        <dbReference type="Proteomes" id="UP000569732"/>
    </source>
</evidence>
<keyword evidence="3" id="KW-0804">Transcription</keyword>
<dbReference type="Proteomes" id="UP000569732">
    <property type="component" value="Unassembled WGS sequence"/>
</dbReference>
<evidence type="ECO:0000256" key="3">
    <source>
        <dbReference type="ARBA" id="ARBA00023163"/>
    </source>
</evidence>
<dbReference type="CDD" id="cd00093">
    <property type="entry name" value="HTH_XRE"/>
    <property type="match status" value="1"/>
</dbReference>
<evidence type="ECO:0000313" key="5">
    <source>
        <dbReference type="EMBL" id="NYZ69350.1"/>
    </source>
</evidence>
<evidence type="ECO:0000256" key="1">
    <source>
        <dbReference type="ARBA" id="ARBA00023015"/>
    </source>
</evidence>
<dbReference type="InterPro" id="IPR001387">
    <property type="entry name" value="Cro/C1-type_HTH"/>
</dbReference>
<dbReference type="InterPro" id="IPR039418">
    <property type="entry name" value="LexA-like"/>
</dbReference>
<keyword evidence="6" id="KW-1185">Reference proteome</keyword>
<keyword evidence="2" id="KW-0238">DNA-binding</keyword>
<name>A0A853I610_9GAMM</name>